<dbReference type="NCBIfam" id="TIGR01056">
    <property type="entry name" value="topB"/>
    <property type="match status" value="1"/>
</dbReference>
<dbReference type="EMBL" id="LSDG01000022">
    <property type="protein sequence ID" value="KXB67158.1"/>
    <property type="molecule type" value="Genomic_DNA"/>
</dbReference>
<evidence type="ECO:0000256" key="11">
    <source>
        <dbReference type="ARBA" id="ARBA00032235"/>
    </source>
</evidence>
<comment type="similarity">
    <text evidence="2">Belongs to the type IA topoisomerase family.</text>
</comment>
<evidence type="ECO:0000256" key="10">
    <source>
        <dbReference type="ARBA" id="ARBA00031985"/>
    </source>
</evidence>
<dbReference type="GO" id="GO:0043597">
    <property type="term" value="C:cytoplasmic replication fork"/>
    <property type="evidence" value="ECO:0007669"/>
    <property type="project" value="TreeGrafter"/>
</dbReference>
<dbReference type="Pfam" id="PF01751">
    <property type="entry name" value="Toprim"/>
    <property type="match status" value="1"/>
</dbReference>
<dbReference type="Proteomes" id="UP000070442">
    <property type="component" value="Unassembled WGS sequence"/>
</dbReference>
<dbReference type="GO" id="GO:0006310">
    <property type="term" value="P:DNA recombination"/>
    <property type="evidence" value="ECO:0007669"/>
    <property type="project" value="TreeGrafter"/>
</dbReference>
<dbReference type="SMART" id="SM00437">
    <property type="entry name" value="TOP1Ac"/>
    <property type="match status" value="1"/>
</dbReference>
<evidence type="ECO:0000256" key="6">
    <source>
        <dbReference type="ARBA" id="ARBA00023029"/>
    </source>
</evidence>
<dbReference type="PRINTS" id="PR00417">
    <property type="entry name" value="PRTPISMRASEI"/>
</dbReference>
<feature type="domain" description="Toprim" evidence="13">
    <location>
        <begin position="1"/>
        <end position="134"/>
    </location>
</feature>
<dbReference type="CDD" id="cd03362">
    <property type="entry name" value="TOPRIM_TopoIA_TopoIII"/>
    <property type="match status" value="1"/>
</dbReference>
<dbReference type="PROSITE" id="PS52039">
    <property type="entry name" value="TOPO_IA_2"/>
    <property type="match status" value="1"/>
</dbReference>
<dbReference type="Gene3D" id="1.10.460.10">
    <property type="entry name" value="Topoisomerase I, domain 2"/>
    <property type="match status" value="1"/>
</dbReference>
<dbReference type="GO" id="GO:0006281">
    <property type="term" value="P:DNA repair"/>
    <property type="evidence" value="ECO:0007669"/>
    <property type="project" value="TreeGrafter"/>
</dbReference>
<evidence type="ECO:0000256" key="5">
    <source>
        <dbReference type="ARBA" id="ARBA00022842"/>
    </source>
</evidence>
<dbReference type="SMART" id="SM00493">
    <property type="entry name" value="TOPRIM"/>
    <property type="match status" value="1"/>
</dbReference>
<dbReference type="Gene3D" id="3.40.50.140">
    <property type="match status" value="1"/>
</dbReference>
<dbReference type="NCBIfam" id="NF005829">
    <property type="entry name" value="PRK07726.1"/>
    <property type="match status" value="1"/>
</dbReference>
<dbReference type="InterPro" id="IPR003602">
    <property type="entry name" value="Topo_IA_DNA-bd_dom"/>
</dbReference>
<dbReference type="InterPro" id="IPR013824">
    <property type="entry name" value="Topo_IA_cen_sub1"/>
</dbReference>
<reference evidence="16" key="1">
    <citation type="submission" date="2016-01" db="EMBL/GenBank/DDBJ databases">
        <authorList>
            <person name="Mitreva M."/>
            <person name="Pepin K.H."/>
            <person name="Mihindukulasuriya K.A."/>
            <person name="Fulton R."/>
            <person name="Fronick C."/>
            <person name="O'Laughlin M."/>
            <person name="Miner T."/>
            <person name="Herter B."/>
            <person name="Rosa B.A."/>
            <person name="Cordes M."/>
            <person name="Tomlinson C."/>
            <person name="Wollam A."/>
            <person name="Palsikar V.B."/>
            <person name="Mardis E.R."/>
            <person name="Wilson R.K."/>
        </authorList>
    </citation>
    <scope>NUCLEOTIDE SEQUENCE [LARGE SCALE GENOMIC DNA]</scope>
    <source>
        <strain evidence="16">DNF00729</strain>
    </source>
</reference>
<evidence type="ECO:0000256" key="7">
    <source>
        <dbReference type="ARBA" id="ARBA00023125"/>
    </source>
</evidence>
<dbReference type="InterPro" id="IPR023406">
    <property type="entry name" value="Topo_IA_AS"/>
</dbReference>
<keyword evidence="8 15" id="KW-0413">Isomerase</keyword>
<keyword evidence="6" id="KW-0799">Topoisomerase</keyword>
<keyword evidence="5" id="KW-0460">Magnesium</keyword>
<dbReference type="GO" id="GO:0003677">
    <property type="term" value="F:DNA binding"/>
    <property type="evidence" value="ECO:0007669"/>
    <property type="project" value="UniProtKB-KW"/>
</dbReference>
<dbReference type="InterPro" id="IPR013826">
    <property type="entry name" value="Topo_IA_cen_sub3"/>
</dbReference>
<dbReference type="AlphaFoldDB" id="A0A134AHH0"/>
<dbReference type="RefSeq" id="WP_068367218.1">
    <property type="nucleotide sequence ID" value="NZ_KQ960172.1"/>
</dbReference>
<dbReference type="Pfam" id="PF01131">
    <property type="entry name" value="Topoisom_bac"/>
    <property type="match status" value="1"/>
</dbReference>
<evidence type="ECO:0000256" key="1">
    <source>
        <dbReference type="ARBA" id="ARBA00000213"/>
    </source>
</evidence>
<evidence type="ECO:0000256" key="3">
    <source>
        <dbReference type="ARBA" id="ARBA00012891"/>
    </source>
</evidence>
<dbReference type="PANTHER" id="PTHR11390:SF21">
    <property type="entry name" value="DNA TOPOISOMERASE 3-ALPHA"/>
    <property type="match status" value="1"/>
</dbReference>
<evidence type="ECO:0000256" key="2">
    <source>
        <dbReference type="ARBA" id="ARBA00009446"/>
    </source>
</evidence>
<evidence type="ECO:0000256" key="12">
    <source>
        <dbReference type="ARBA" id="ARBA00032877"/>
    </source>
</evidence>
<dbReference type="InterPro" id="IPR034144">
    <property type="entry name" value="TOPRIM_TopoIII"/>
</dbReference>
<dbReference type="PROSITE" id="PS50880">
    <property type="entry name" value="TOPRIM"/>
    <property type="match status" value="1"/>
</dbReference>
<evidence type="ECO:0000313" key="15">
    <source>
        <dbReference type="EMBL" id="KXB67158.1"/>
    </source>
</evidence>
<dbReference type="InterPro" id="IPR006171">
    <property type="entry name" value="TOPRIM_dom"/>
</dbReference>
<organism evidence="15 16">
    <name type="scientific">Aedoeadaptatus coxii</name>
    <dbReference type="NCBI Taxonomy" id="755172"/>
    <lineage>
        <taxon>Bacteria</taxon>
        <taxon>Bacillati</taxon>
        <taxon>Bacillota</taxon>
        <taxon>Tissierellia</taxon>
        <taxon>Tissierellales</taxon>
        <taxon>Peptoniphilaceae</taxon>
        <taxon>Aedoeadaptatus</taxon>
    </lineage>
</organism>
<dbReference type="EC" id="5.6.2.1" evidence="3"/>
<dbReference type="InterPro" id="IPR013497">
    <property type="entry name" value="Topo_IA_cen"/>
</dbReference>
<keyword evidence="7" id="KW-0238">DNA-binding</keyword>
<dbReference type="InterPro" id="IPR025589">
    <property type="entry name" value="Toprim_C_rpt"/>
</dbReference>
<dbReference type="Pfam" id="PF13342">
    <property type="entry name" value="Toprim_Crpt"/>
    <property type="match status" value="1"/>
</dbReference>
<evidence type="ECO:0000256" key="9">
    <source>
        <dbReference type="ARBA" id="ARBA00030003"/>
    </source>
</evidence>
<dbReference type="CDD" id="cd00186">
    <property type="entry name" value="TOP1Ac"/>
    <property type="match status" value="1"/>
</dbReference>
<dbReference type="InterPro" id="IPR023405">
    <property type="entry name" value="Topo_IA_core_domain"/>
</dbReference>
<evidence type="ECO:0000256" key="4">
    <source>
        <dbReference type="ARBA" id="ARBA00022723"/>
    </source>
</evidence>
<dbReference type="SUPFAM" id="SSF56712">
    <property type="entry name" value="Prokaryotic type I DNA topoisomerase"/>
    <property type="match status" value="1"/>
</dbReference>
<dbReference type="GO" id="GO:0006265">
    <property type="term" value="P:DNA topological change"/>
    <property type="evidence" value="ECO:0007669"/>
    <property type="project" value="InterPro"/>
</dbReference>
<comment type="catalytic activity">
    <reaction evidence="1">
        <text>ATP-independent breakage of single-stranded DNA, followed by passage and rejoining.</text>
        <dbReference type="EC" id="5.6.2.1"/>
    </reaction>
</comment>
<dbReference type="InterPro" id="IPR005738">
    <property type="entry name" value="TopoIII"/>
</dbReference>
<dbReference type="SMART" id="SM00436">
    <property type="entry name" value="TOP1Bc"/>
    <property type="match status" value="1"/>
</dbReference>
<dbReference type="Gene3D" id="1.10.290.10">
    <property type="entry name" value="Topoisomerase I, domain 4"/>
    <property type="match status" value="1"/>
</dbReference>
<dbReference type="PANTHER" id="PTHR11390">
    <property type="entry name" value="PROKARYOTIC DNA TOPOISOMERASE"/>
    <property type="match status" value="1"/>
</dbReference>
<sequence>MKLIVAEKPSVAKTIAKVIGNSHSRNGYFECGNYIVTWCVGHLVSLAVPEDYTDSWANWDLKVLPMIPVQWKFNVVQSTQNQFKVVKALMNQKEVSEIICAADAGREGELIFRLVYAKTNCSKPIKRLWVSSLEDKAIREGLDKLRDGSEFDSLYQSALARAKADWLVGMNYTRLYTVGYSEKLTIGRVQTPTVAMVVERDNAIKNFVKSKYYELEVQAIKDNQKILFRSINQWEKKEDVPGDLGRHIIITSYVEDQKKTSAPRLYDLTSLQKTANQVYGFTAQQTLDYAQSLYEKKLITYPRTDSRYLTEGMKSTTEELIHHCPLYEMNDKKSNHDRLFDDSKVSDHHALLPTLESLDEDLHNVPSSEIKIYELIYYRLLESVSGDHIIRQQKAEAIFKERPEVKLQAVGKIIEEEGFKSVEKLYREISLENSPIFRIEENELLSIENISIVEKTKSPPKPYNESTLLGAMETAGTEDLDTSLEIERKGLGTAATRASIIEKLIQSEYLVRDKKNLRSTEKAQRLITVVDSRIKDPKTTAQWENLLSLISTGDYQAENFLKKIIKEITDHCSDFEPDSSLIRSNQIGSCPICGNAIIKTKKVYFCTNKECNFHIFMEMCRKSINESEVAELLENGETKLIKGFVSKKGNKFNAKLKLNSDHEVIFDFENKK</sequence>
<feature type="domain" description="Topo IA-type catalytic" evidence="14">
    <location>
        <begin position="151"/>
        <end position="572"/>
    </location>
</feature>
<evidence type="ECO:0000259" key="13">
    <source>
        <dbReference type="PROSITE" id="PS50880"/>
    </source>
</evidence>
<evidence type="ECO:0000313" key="16">
    <source>
        <dbReference type="Proteomes" id="UP000070442"/>
    </source>
</evidence>
<dbReference type="GO" id="GO:0046872">
    <property type="term" value="F:metal ion binding"/>
    <property type="evidence" value="ECO:0007669"/>
    <property type="project" value="UniProtKB-KW"/>
</dbReference>
<evidence type="ECO:0000256" key="8">
    <source>
        <dbReference type="ARBA" id="ARBA00023235"/>
    </source>
</evidence>
<dbReference type="Gene3D" id="2.70.20.10">
    <property type="entry name" value="Topoisomerase I, domain 3"/>
    <property type="match status" value="1"/>
</dbReference>
<keyword evidence="4" id="KW-0479">Metal-binding</keyword>
<dbReference type="GO" id="GO:0003917">
    <property type="term" value="F:DNA topoisomerase type I (single strand cut, ATP-independent) activity"/>
    <property type="evidence" value="ECO:0007669"/>
    <property type="project" value="UniProtKB-EC"/>
</dbReference>
<dbReference type="STRING" id="755172.HMPREF1863_00630"/>
<dbReference type="InterPro" id="IPR003601">
    <property type="entry name" value="Topo_IA_2"/>
</dbReference>
<evidence type="ECO:0000259" key="14">
    <source>
        <dbReference type="PROSITE" id="PS52039"/>
    </source>
</evidence>
<dbReference type="InterPro" id="IPR000380">
    <property type="entry name" value="Topo_IA"/>
</dbReference>
<proteinExistence type="inferred from homology"/>
<accession>A0A134AHH0</accession>
<protein>
    <recommendedName>
        <fullName evidence="3">DNA topoisomerase</fullName>
        <ecNumber evidence="3">5.6.2.1</ecNumber>
    </recommendedName>
    <alternativeName>
        <fullName evidence="12">Omega-protein</fullName>
    </alternativeName>
    <alternativeName>
        <fullName evidence="11">Relaxing enzyme</fullName>
    </alternativeName>
    <alternativeName>
        <fullName evidence="9">Swivelase</fullName>
    </alternativeName>
    <alternativeName>
        <fullName evidence="10">Untwisting enzyme</fullName>
    </alternativeName>
</protein>
<name>A0A134AHH0_9FIRM</name>
<keyword evidence="16" id="KW-1185">Reference proteome</keyword>
<gene>
    <name evidence="15" type="ORF">HMPREF1863_00630</name>
</gene>
<dbReference type="PATRIC" id="fig|755172.3.peg.604"/>
<dbReference type="PROSITE" id="PS00396">
    <property type="entry name" value="TOPO_IA_1"/>
    <property type="match status" value="1"/>
</dbReference>
<comment type="caution">
    <text evidence="15">The sequence shown here is derived from an EMBL/GenBank/DDBJ whole genome shotgun (WGS) entry which is preliminary data.</text>
</comment>
<dbReference type="InterPro" id="IPR013825">
    <property type="entry name" value="Topo_IA_cen_sub2"/>
</dbReference>